<dbReference type="KEGG" id="gfm:Enr17x_19510"/>
<evidence type="ECO:0000313" key="2">
    <source>
        <dbReference type="EMBL" id="QDV49929.1"/>
    </source>
</evidence>
<gene>
    <name evidence="2" type="ORF">Enr17x_19510</name>
</gene>
<name>A0A518IA83_9PLAN</name>
<dbReference type="Gene3D" id="1.20.1440.40">
    <property type="entry name" value="YqcC-like"/>
    <property type="match status" value="1"/>
</dbReference>
<sequence length="109" mass="12799">MTRNTGSEKDKQVLAKLAEIEVEMKRIKFWTDDPMKSEVTSFMDAPSFEWWLQCVFLPNAREAARKGEYPEKSQVGLMALRQYDYHSHVEEAQQLLKLLNQFDQLVENS</sequence>
<dbReference type="Pfam" id="PF04287">
    <property type="entry name" value="DUF446"/>
    <property type="match status" value="1"/>
</dbReference>
<dbReference type="RefSeq" id="WP_198001062.1">
    <property type="nucleotide sequence ID" value="NZ_CP037452.1"/>
</dbReference>
<accession>A0A518IA83</accession>
<organism evidence="2 3">
    <name type="scientific">Gimesia fumaroli</name>
    <dbReference type="NCBI Taxonomy" id="2527976"/>
    <lineage>
        <taxon>Bacteria</taxon>
        <taxon>Pseudomonadati</taxon>
        <taxon>Planctomycetota</taxon>
        <taxon>Planctomycetia</taxon>
        <taxon>Planctomycetales</taxon>
        <taxon>Planctomycetaceae</taxon>
        <taxon>Gimesia</taxon>
    </lineage>
</organism>
<proteinExistence type="predicted"/>
<dbReference type="Proteomes" id="UP000318313">
    <property type="component" value="Chromosome"/>
</dbReference>
<dbReference type="EMBL" id="CP037452">
    <property type="protein sequence ID" value="QDV49929.1"/>
    <property type="molecule type" value="Genomic_DNA"/>
</dbReference>
<evidence type="ECO:0000259" key="1">
    <source>
        <dbReference type="Pfam" id="PF04287"/>
    </source>
</evidence>
<keyword evidence="3" id="KW-1185">Reference proteome</keyword>
<dbReference type="AlphaFoldDB" id="A0A518IA83"/>
<dbReference type="InterPro" id="IPR036814">
    <property type="entry name" value="YqcC-like_sf"/>
</dbReference>
<protein>
    <recommendedName>
        <fullName evidence="1">YqcC-like domain-containing protein</fullName>
    </recommendedName>
</protein>
<evidence type="ECO:0000313" key="3">
    <source>
        <dbReference type="Proteomes" id="UP000318313"/>
    </source>
</evidence>
<reference evidence="2 3" key="1">
    <citation type="submission" date="2019-03" db="EMBL/GenBank/DDBJ databases">
        <title>Deep-cultivation of Planctomycetes and their phenomic and genomic characterization uncovers novel biology.</title>
        <authorList>
            <person name="Wiegand S."/>
            <person name="Jogler M."/>
            <person name="Boedeker C."/>
            <person name="Pinto D."/>
            <person name="Vollmers J."/>
            <person name="Rivas-Marin E."/>
            <person name="Kohn T."/>
            <person name="Peeters S.H."/>
            <person name="Heuer A."/>
            <person name="Rast P."/>
            <person name="Oberbeckmann S."/>
            <person name="Bunk B."/>
            <person name="Jeske O."/>
            <person name="Meyerdierks A."/>
            <person name="Storesund J.E."/>
            <person name="Kallscheuer N."/>
            <person name="Luecker S."/>
            <person name="Lage O.M."/>
            <person name="Pohl T."/>
            <person name="Merkel B.J."/>
            <person name="Hornburger P."/>
            <person name="Mueller R.-W."/>
            <person name="Bruemmer F."/>
            <person name="Labrenz M."/>
            <person name="Spormann A.M."/>
            <person name="Op den Camp H."/>
            <person name="Overmann J."/>
            <person name="Amann R."/>
            <person name="Jetten M.S.M."/>
            <person name="Mascher T."/>
            <person name="Medema M.H."/>
            <person name="Devos D.P."/>
            <person name="Kaster A.-K."/>
            <person name="Ovreas L."/>
            <person name="Rohde M."/>
            <person name="Galperin M.Y."/>
            <person name="Jogler C."/>
        </authorList>
    </citation>
    <scope>NUCLEOTIDE SEQUENCE [LARGE SCALE GENOMIC DNA]</scope>
    <source>
        <strain evidence="2 3">Enr17</strain>
    </source>
</reference>
<dbReference type="InterPro" id="IPR023376">
    <property type="entry name" value="YqcC-like_dom"/>
</dbReference>
<dbReference type="SUPFAM" id="SSF158452">
    <property type="entry name" value="YqcC-like"/>
    <property type="match status" value="1"/>
</dbReference>
<feature type="domain" description="YqcC-like" evidence="1">
    <location>
        <begin position="13"/>
        <end position="105"/>
    </location>
</feature>